<dbReference type="InterPro" id="IPR024456">
    <property type="entry name" value="Integrase_catalytic_putative"/>
</dbReference>
<accession>A0ABV2SPS9</accession>
<dbReference type="Gene3D" id="1.10.443.10">
    <property type="entry name" value="Intergrase catalytic core"/>
    <property type="match status" value="1"/>
</dbReference>
<dbReference type="SUPFAM" id="SSF56349">
    <property type="entry name" value="DNA breaking-rejoining enzymes"/>
    <property type="match status" value="1"/>
</dbReference>
<sequence length="338" mass="37271">MPQFLTHNDCNFGYGRGLSYAGHNALKVAMPGQFHTVATHSDRWKQFCLWAKCMGIREAHEINNHTLRHYAEYLRARLNGEGQSLSVATAQNRLSTCNVVLRALRGNGDISIKPAEALQANRHKVRTEAPELSRENLAQVQADLIMKGHDRVAAILGLCRELGLRSKEAALLDCQKALQQYKESGSIDIELGTKGGRGKRTATSPSRAERWVPVTDTALLALTQAARLQGTANNLIPAGKRLPDFLARVRESSGSVLKQYGLKHRHDLRAAYACEQYQRLTGKPAPVIADDFVVDKSRDLEARQKIAALLGHNRVEVVSAYIGSPKGKGADSSRTRKH</sequence>
<organism evidence="4 5">
    <name type="scientific">Endozoicomonas lisbonensis</name>
    <dbReference type="NCBI Taxonomy" id="3120522"/>
    <lineage>
        <taxon>Bacteria</taxon>
        <taxon>Pseudomonadati</taxon>
        <taxon>Pseudomonadota</taxon>
        <taxon>Gammaproteobacteria</taxon>
        <taxon>Oceanospirillales</taxon>
        <taxon>Endozoicomonadaceae</taxon>
        <taxon>Endozoicomonas</taxon>
    </lineage>
</organism>
<feature type="domain" description="Integrase catalytic" evidence="3">
    <location>
        <begin position="142"/>
        <end position="275"/>
    </location>
</feature>
<keyword evidence="2" id="KW-0233">DNA recombination</keyword>
<evidence type="ECO:0000259" key="3">
    <source>
        <dbReference type="Pfam" id="PF12835"/>
    </source>
</evidence>
<dbReference type="Gene3D" id="1.10.150.130">
    <property type="match status" value="1"/>
</dbReference>
<dbReference type="Proteomes" id="UP001549366">
    <property type="component" value="Unassembled WGS sequence"/>
</dbReference>
<dbReference type="InterPro" id="IPR013762">
    <property type="entry name" value="Integrase-like_cat_sf"/>
</dbReference>
<dbReference type="InterPro" id="IPR010998">
    <property type="entry name" value="Integrase_recombinase_N"/>
</dbReference>
<proteinExistence type="predicted"/>
<evidence type="ECO:0000313" key="5">
    <source>
        <dbReference type="Proteomes" id="UP001549366"/>
    </source>
</evidence>
<name>A0ABV2SPS9_9GAMM</name>
<gene>
    <name evidence="4" type="ORF">V5J35_004526</name>
</gene>
<dbReference type="RefSeq" id="WP_354009328.1">
    <property type="nucleotide sequence ID" value="NZ_JBEWTA010000001.1"/>
</dbReference>
<evidence type="ECO:0000256" key="1">
    <source>
        <dbReference type="ARBA" id="ARBA00023125"/>
    </source>
</evidence>
<reference evidence="4 5" key="1">
    <citation type="submission" date="2024-06" db="EMBL/GenBank/DDBJ databases">
        <title>Genomic Encyclopedia of Type Strains, Phase V (KMG-V): Genome sequencing to study the core and pangenomes of soil and plant-associated prokaryotes.</title>
        <authorList>
            <person name="Whitman W."/>
        </authorList>
    </citation>
    <scope>NUCLEOTIDE SEQUENCE [LARGE SCALE GENOMIC DNA]</scope>
    <source>
        <strain evidence="4 5">NE40</strain>
    </source>
</reference>
<evidence type="ECO:0000256" key="2">
    <source>
        <dbReference type="ARBA" id="ARBA00023172"/>
    </source>
</evidence>
<evidence type="ECO:0000313" key="4">
    <source>
        <dbReference type="EMBL" id="MET4759334.1"/>
    </source>
</evidence>
<keyword evidence="5" id="KW-1185">Reference proteome</keyword>
<dbReference type="EMBL" id="JBEWTB010000002">
    <property type="protein sequence ID" value="MET4759334.1"/>
    <property type="molecule type" value="Genomic_DNA"/>
</dbReference>
<dbReference type="InterPro" id="IPR011010">
    <property type="entry name" value="DNA_brk_join_enz"/>
</dbReference>
<dbReference type="Pfam" id="PF12835">
    <property type="entry name" value="Integrase_1"/>
    <property type="match status" value="1"/>
</dbReference>
<comment type="caution">
    <text evidence="4">The sequence shown here is derived from an EMBL/GenBank/DDBJ whole genome shotgun (WGS) entry which is preliminary data.</text>
</comment>
<protein>
    <submittedName>
        <fullName evidence="4">Integrase</fullName>
    </submittedName>
</protein>
<keyword evidence="1" id="KW-0238">DNA-binding</keyword>